<feature type="domain" description="Response regulatory" evidence="8">
    <location>
        <begin position="2"/>
        <end position="115"/>
    </location>
</feature>
<dbReference type="PANTHER" id="PTHR48111">
    <property type="entry name" value="REGULATOR OF RPOS"/>
    <property type="match status" value="1"/>
</dbReference>
<reference evidence="10 11" key="1">
    <citation type="submission" date="2018-07" db="EMBL/GenBank/DDBJ databases">
        <title>Identification of phenol metabolism pathways in Arcobacter.</title>
        <authorList>
            <person name="Miller W.G."/>
            <person name="Yee E."/>
            <person name="Bono J.L."/>
        </authorList>
    </citation>
    <scope>NUCLEOTIDE SEQUENCE [LARGE SCALE GENOMIC DNA]</scope>
    <source>
        <strain evidence="10 11">W63</strain>
    </source>
</reference>
<dbReference type="InterPro" id="IPR001867">
    <property type="entry name" value="OmpR/PhoB-type_DNA-bd"/>
</dbReference>
<dbReference type="KEGG" id="aaqi:AAQM_0552"/>
<keyword evidence="2" id="KW-0902">Two-component regulatory system</keyword>
<dbReference type="AlphaFoldDB" id="A0AAE7B4D1"/>
<dbReference type="InterPro" id="IPR001789">
    <property type="entry name" value="Sig_transdc_resp-reg_receiver"/>
</dbReference>
<keyword evidence="5" id="KW-0804">Transcription</keyword>
<evidence type="ECO:0000259" key="9">
    <source>
        <dbReference type="PROSITE" id="PS51755"/>
    </source>
</evidence>
<evidence type="ECO:0000256" key="1">
    <source>
        <dbReference type="ARBA" id="ARBA00022553"/>
    </source>
</evidence>
<dbReference type="SUPFAM" id="SSF52172">
    <property type="entry name" value="CheY-like"/>
    <property type="match status" value="1"/>
</dbReference>
<dbReference type="InterPro" id="IPR039420">
    <property type="entry name" value="WalR-like"/>
</dbReference>
<evidence type="ECO:0000256" key="5">
    <source>
        <dbReference type="ARBA" id="ARBA00023163"/>
    </source>
</evidence>
<dbReference type="Pfam" id="PF00486">
    <property type="entry name" value="Trans_reg_C"/>
    <property type="match status" value="1"/>
</dbReference>
<accession>A0AAE7B4D1</accession>
<evidence type="ECO:0000256" key="2">
    <source>
        <dbReference type="ARBA" id="ARBA00023012"/>
    </source>
</evidence>
<evidence type="ECO:0000313" key="11">
    <source>
        <dbReference type="Proteomes" id="UP000502065"/>
    </source>
</evidence>
<dbReference type="PROSITE" id="PS51755">
    <property type="entry name" value="OMPR_PHOB"/>
    <property type="match status" value="1"/>
</dbReference>
<dbReference type="SMART" id="SM00862">
    <property type="entry name" value="Trans_reg_C"/>
    <property type="match status" value="1"/>
</dbReference>
<keyword evidence="1 6" id="KW-0597">Phosphoprotein</keyword>
<dbReference type="SMART" id="SM00448">
    <property type="entry name" value="REC"/>
    <property type="match status" value="1"/>
</dbReference>
<organism evidence="10 11">
    <name type="scientific">Arcobacter aquimarinus</name>
    <dbReference type="NCBI Taxonomy" id="1315211"/>
    <lineage>
        <taxon>Bacteria</taxon>
        <taxon>Pseudomonadati</taxon>
        <taxon>Campylobacterota</taxon>
        <taxon>Epsilonproteobacteria</taxon>
        <taxon>Campylobacterales</taxon>
        <taxon>Arcobacteraceae</taxon>
        <taxon>Arcobacter</taxon>
    </lineage>
</organism>
<feature type="modified residue" description="4-aspartylphosphate" evidence="6">
    <location>
        <position position="50"/>
    </location>
</feature>
<dbReference type="GO" id="GO:0000976">
    <property type="term" value="F:transcription cis-regulatory region binding"/>
    <property type="evidence" value="ECO:0007669"/>
    <property type="project" value="TreeGrafter"/>
</dbReference>
<dbReference type="InterPro" id="IPR036388">
    <property type="entry name" value="WH-like_DNA-bd_sf"/>
</dbReference>
<dbReference type="EMBL" id="CP030944">
    <property type="protein sequence ID" value="QKE25325.1"/>
    <property type="molecule type" value="Genomic_DNA"/>
</dbReference>
<dbReference type="RefSeq" id="WP_129094214.1">
    <property type="nucleotide sequence ID" value="NZ_CBCSAE010000001.1"/>
</dbReference>
<sequence length="220" mass="25707">MKILLLEDELMLNNAISEYLRNIGHMVESYSDGQEVLDNIDTTLDLLILDINVPTKDGFEILSELNSRKIYIPTIFISALIDIEDITKAYNLGCREYIKKPFHLGELGIKINQILKKEQNNTSHIRFSENYSYSKDKQTLYFNGEPQNLTKKQLEIIHILALNINMIVDFERFRIDVWEGENIDNPTIRAEISRLKKALKEDFIKNIRGLGYKIDRYYSV</sequence>
<name>A0AAE7B4D1_9BACT</name>
<evidence type="ECO:0000256" key="3">
    <source>
        <dbReference type="ARBA" id="ARBA00023015"/>
    </source>
</evidence>
<proteinExistence type="predicted"/>
<keyword evidence="3" id="KW-0805">Transcription regulation</keyword>
<dbReference type="Gene3D" id="1.10.10.10">
    <property type="entry name" value="Winged helix-like DNA-binding domain superfamily/Winged helix DNA-binding domain"/>
    <property type="match status" value="1"/>
</dbReference>
<dbReference type="Pfam" id="PF00072">
    <property type="entry name" value="Response_reg"/>
    <property type="match status" value="1"/>
</dbReference>
<dbReference type="GO" id="GO:0005829">
    <property type="term" value="C:cytosol"/>
    <property type="evidence" value="ECO:0007669"/>
    <property type="project" value="TreeGrafter"/>
</dbReference>
<protein>
    <submittedName>
        <fullName evidence="10">Two-component system response regulator</fullName>
    </submittedName>
</protein>
<dbReference type="PROSITE" id="PS50110">
    <property type="entry name" value="RESPONSE_REGULATORY"/>
    <property type="match status" value="1"/>
</dbReference>
<evidence type="ECO:0000256" key="6">
    <source>
        <dbReference type="PROSITE-ProRule" id="PRU00169"/>
    </source>
</evidence>
<evidence type="ECO:0000259" key="8">
    <source>
        <dbReference type="PROSITE" id="PS50110"/>
    </source>
</evidence>
<dbReference type="GO" id="GO:0032993">
    <property type="term" value="C:protein-DNA complex"/>
    <property type="evidence" value="ECO:0007669"/>
    <property type="project" value="TreeGrafter"/>
</dbReference>
<evidence type="ECO:0000256" key="4">
    <source>
        <dbReference type="ARBA" id="ARBA00023125"/>
    </source>
</evidence>
<keyword evidence="11" id="KW-1185">Reference proteome</keyword>
<dbReference type="Gene3D" id="3.40.50.2300">
    <property type="match status" value="1"/>
</dbReference>
<dbReference type="GO" id="GO:0006355">
    <property type="term" value="P:regulation of DNA-templated transcription"/>
    <property type="evidence" value="ECO:0007669"/>
    <property type="project" value="InterPro"/>
</dbReference>
<keyword evidence="4 7" id="KW-0238">DNA-binding</keyword>
<dbReference type="GO" id="GO:0000156">
    <property type="term" value="F:phosphorelay response regulator activity"/>
    <property type="evidence" value="ECO:0007669"/>
    <property type="project" value="TreeGrafter"/>
</dbReference>
<gene>
    <name evidence="10" type="ORF">AAQM_0552</name>
</gene>
<dbReference type="Proteomes" id="UP000502065">
    <property type="component" value="Chromosome"/>
</dbReference>
<dbReference type="InterPro" id="IPR011006">
    <property type="entry name" value="CheY-like_superfamily"/>
</dbReference>
<feature type="DNA-binding region" description="OmpR/PhoB-type" evidence="7">
    <location>
        <begin position="122"/>
        <end position="216"/>
    </location>
</feature>
<evidence type="ECO:0000313" key="10">
    <source>
        <dbReference type="EMBL" id="QKE25325.1"/>
    </source>
</evidence>
<evidence type="ECO:0000256" key="7">
    <source>
        <dbReference type="PROSITE-ProRule" id="PRU01091"/>
    </source>
</evidence>
<dbReference type="PANTHER" id="PTHR48111:SF21">
    <property type="entry name" value="DNA-BINDING DUAL MASTER TRANSCRIPTIONAL REGULATOR RPAA"/>
    <property type="match status" value="1"/>
</dbReference>
<feature type="domain" description="OmpR/PhoB-type" evidence="9">
    <location>
        <begin position="122"/>
        <end position="216"/>
    </location>
</feature>